<dbReference type="GO" id="GO:0005524">
    <property type="term" value="F:ATP binding"/>
    <property type="evidence" value="ECO:0007669"/>
    <property type="project" value="UniProtKB-KW"/>
</dbReference>
<comment type="subcellular location">
    <subcellularLocation>
        <location evidence="1">Cytoplasm</location>
    </subcellularLocation>
</comment>
<name>A0A382T8X7_9ZZZZ</name>
<evidence type="ECO:0000256" key="6">
    <source>
        <dbReference type="ARBA" id="ARBA00022723"/>
    </source>
</evidence>
<keyword evidence="5" id="KW-0819">tRNA processing</keyword>
<dbReference type="AlphaFoldDB" id="A0A382T8X7"/>
<organism evidence="11">
    <name type="scientific">marine metagenome</name>
    <dbReference type="NCBI Taxonomy" id="408172"/>
    <lineage>
        <taxon>unclassified sequences</taxon>
        <taxon>metagenomes</taxon>
        <taxon>ecological metagenomes</taxon>
    </lineage>
</organism>
<keyword evidence="7" id="KW-0547">Nucleotide-binding</keyword>
<dbReference type="SUPFAM" id="SSF52540">
    <property type="entry name" value="P-loop containing nucleoside triphosphate hydrolases"/>
    <property type="match status" value="1"/>
</dbReference>
<dbReference type="NCBIfam" id="TIGR00150">
    <property type="entry name" value="T6A_YjeE"/>
    <property type="match status" value="1"/>
</dbReference>
<gene>
    <name evidence="11" type="ORF">METZ01_LOCUS370801</name>
</gene>
<keyword evidence="8" id="KW-0067">ATP-binding</keyword>
<evidence type="ECO:0000256" key="7">
    <source>
        <dbReference type="ARBA" id="ARBA00022741"/>
    </source>
</evidence>
<dbReference type="Pfam" id="PF02367">
    <property type="entry name" value="TsaE"/>
    <property type="match status" value="1"/>
</dbReference>
<dbReference type="InterPro" id="IPR003442">
    <property type="entry name" value="T6A_TsaE"/>
</dbReference>
<sequence>MAKSLIFGDIIFLEGELGAGKTTVSRGILRGFGYRGIAASPTYTLLELYDLTFHRVAHFDLYRITAAKELEGIGFRDYLDGQTICLIEWPENGAGFLPAPTLRIILEYSGVGRTVRFESSIERFILS</sequence>
<dbReference type="GO" id="GO:0046872">
    <property type="term" value="F:metal ion binding"/>
    <property type="evidence" value="ECO:0007669"/>
    <property type="project" value="UniProtKB-KW"/>
</dbReference>
<evidence type="ECO:0000256" key="5">
    <source>
        <dbReference type="ARBA" id="ARBA00022694"/>
    </source>
</evidence>
<dbReference type="InterPro" id="IPR027417">
    <property type="entry name" value="P-loop_NTPase"/>
</dbReference>
<proteinExistence type="inferred from homology"/>
<evidence type="ECO:0000313" key="11">
    <source>
        <dbReference type="EMBL" id="SVD17947.1"/>
    </source>
</evidence>
<evidence type="ECO:0000256" key="4">
    <source>
        <dbReference type="ARBA" id="ARBA00022490"/>
    </source>
</evidence>
<dbReference type="PANTHER" id="PTHR33540:SF2">
    <property type="entry name" value="TRNA THREONYLCARBAMOYLADENOSINE BIOSYNTHESIS PROTEIN TSAE"/>
    <property type="match status" value="1"/>
</dbReference>
<keyword evidence="9" id="KW-0460">Magnesium</keyword>
<comment type="similarity">
    <text evidence="2">Belongs to the TsaE family.</text>
</comment>
<dbReference type="EMBL" id="UINC01134413">
    <property type="protein sequence ID" value="SVD17947.1"/>
    <property type="molecule type" value="Genomic_DNA"/>
</dbReference>
<accession>A0A382T8X7</accession>
<evidence type="ECO:0000256" key="10">
    <source>
        <dbReference type="ARBA" id="ARBA00032441"/>
    </source>
</evidence>
<keyword evidence="4" id="KW-0963">Cytoplasm</keyword>
<dbReference type="GO" id="GO:0005737">
    <property type="term" value="C:cytoplasm"/>
    <property type="evidence" value="ECO:0007669"/>
    <property type="project" value="UniProtKB-SubCell"/>
</dbReference>
<dbReference type="GO" id="GO:0002949">
    <property type="term" value="P:tRNA threonylcarbamoyladenosine modification"/>
    <property type="evidence" value="ECO:0007669"/>
    <property type="project" value="InterPro"/>
</dbReference>
<evidence type="ECO:0000256" key="3">
    <source>
        <dbReference type="ARBA" id="ARBA00019010"/>
    </source>
</evidence>
<dbReference type="Gene3D" id="3.40.50.300">
    <property type="entry name" value="P-loop containing nucleotide triphosphate hydrolases"/>
    <property type="match status" value="1"/>
</dbReference>
<protein>
    <recommendedName>
        <fullName evidence="3">tRNA threonylcarbamoyladenosine biosynthesis protein TsaE</fullName>
    </recommendedName>
    <alternativeName>
        <fullName evidence="10">t(6)A37 threonylcarbamoyladenosine biosynthesis protein TsaE</fullName>
    </alternativeName>
</protein>
<evidence type="ECO:0000256" key="2">
    <source>
        <dbReference type="ARBA" id="ARBA00007599"/>
    </source>
</evidence>
<evidence type="ECO:0000256" key="9">
    <source>
        <dbReference type="ARBA" id="ARBA00022842"/>
    </source>
</evidence>
<evidence type="ECO:0000256" key="8">
    <source>
        <dbReference type="ARBA" id="ARBA00022840"/>
    </source>
</evidence>
<dbReference type="PANTHER" id="PTHR33540">
    <property type="entry name" value="TRNA THREONYLCARBAMOYLADENOSINE BIOSYNTHESIS PROTEIN TSAE"/>
    <property type="match status" value="1"/>
</dbReference>
<keyword evidence="6" id="KW-0479">Metal-binding</keyword>
<evidence type="ECO:0000256" key="1">
    <source>
        <dbReference type="ARBA" id="ARBA00004496"/>
    </source>
</evidence>
<reference evidence="11" key="1">
    <citation type="submission" date="2018-05" db="EMBL/GenBank/DDBJ databases">
        <authorList>
            <person name="Lanie J.A."/>
            <person name="Ng W.-L."/>
            <person name="Kazmierczak K.M."/>
            <person name="Andrzejewski T.M."/>
            <person name="Davidsen T.M."/>
            <person name="Wayne K.J."/>
            <person name="Tettelin H."/>
            <person name="Glass J.I."/>
            <person name="Rusch D."/>
            <person name="Podicherti R."/>
            <person name="Tsui H.-C.T."/>
            <person name="Winkler M.E."/>
        </authorList>
    </citation>
    <scope>NUCLEOTIDE SEQUENCE</scope>
</reference>